<feature type="region of interest" description="Disordered" evidence="1">
    <location>
        <begin position="41"/>
        <end position="68"/>
    </location>
</feature>
<dbReference type="KEGG" id="sarg:HKX69_33875"/>
<evidence type="ECO:0000313" key="3">
    <source>
        <dbReference type="Proteomes" id="UP000502641"/>
    </source>
</evidence>
<organism evidence="2 3">
    <name type="scientific">Streptomyces argyrophylli</name>
    <dbReference type="NCBI Taxonomy" id="2726118"/>
    <lineage>
        <taxon>Bacteria</taxon>
        <taxon>Bacillati</taxon>
        <taxon>Actinomycetota</taxon>
        <taxon>Actinomycetes</taxon>
        <taxon>Kitasatosporales</taxon>
        <taxon>Streptomycetaceae</taxon>
        <taxon>Streptomyces</taxon>
    </lineage>
</organism>
<sequence>MLATGAGPHRRGAPSAGQRCHGHLVPGDQPYARGACARFRRGTSDGTAGRRPRHGGAGYGAGKQYQSC</sequence>
<feature type="region of interest" description="Disordered" evidence="1">
    <location>
        <begin position="1"/>
        <end position="25"/>
    </location>
</feature>
<dbReference type="AlphaFoldDB" id="A0A6M4PTB0"/>
<reference evidence="2 3" key="1">
    <citation type="submission" date="2020-05" db="EMBL/GenBank/DDBJ databases">
        <authorList>
            <person name="Li K."/>
        </authorList>
    </citation>
    <scope>NUCLEOTIDE SEQUENCE [LARGE SCALE GENOMIC DNA]</scope>
    <source>
        <strain evidence="3">jing01</strain>
    </source>
</reference>
<evidence type="ECO:0000256" key="1">
    <source>
        <dbReference type="SAM" id="MobiDB-lite"/>
    </source>
</evidence>
<dbReference type="EMBL" id="CP053189">
    <property type="protein sequence ID" value="QJS13869.1"/>
    <property type="molecule type" value="Genomic_DNA"/>
</dbReference>
<dbReference type="Proteomes" id="UP000502641">
    <property type="component" value="Chromosome"/>
</dbReference>
<evidence type="ECO:0000313" key="2">
    <source>
        <dbReference type="EMBL" id="QJS13869.1"/>
    </source>
</evidence>
<name>A0A6M4PTB0_9ACTN</name>
<protein>
    <submittedName>
        <fullName evidence="2">Uncharacterized protein</fullName>
    </submittedName>
</protein>
<gene>
    <name evidence="2" type="ORF">HKX69_33875</name>
</gene>
<accession>A0A6M4PTB0</accession>
<keyword evidence="3" id="KW-1185">Reference proteome</keyword>
<proteinExistence type="predicted"/>